<dbReference type="PANTHER" id="PTHR43540">
    <property type="entry name" value="PEROXYUREIDOACRYLATE/UREIDOACRYLATE AMIDOHYDROLASE-RELATED"/>
    <property type="match status" value="1"/>
</dbReference>
<gene>
    <name evidence="4" type="ORF">SD1D_0066</name>
</gene>
<keyword evidence="5" id="KW-1185">Reference proteome</keyword>
<dbReference type="InterPro" id="IPR036380">
    <property type="entry name" value="Isochorismatase-like_sf"/>
</dbReference>
<dbReference type="CDD" id="cd00431">
    <property type="entry name" value="cysteine_hydrolases"/>
    <property type="match status" value="1"/>
</dbReference>
<evidence type="ECO:0000259" key="3">
    <source>
        <dbReference type="Pfam" id="PF00857"/>
    </source>
</evidence>
<dbReference type="Gene3D" id="3.40.50.850">
    <property type="entry name" value="Isochorismatase-like"/>
    <property type="match status" value="1"/>
</dbReference>
<dbReference type="Proteomes" id="UP000196053">
    <property type="component" value="Chromosome I"/>
</dbReference>
<dbReference type="RefSeq" id="WP_058257084.1">
    <property type="nucleotide sequence ID" value="NZ_LN879430.1"/>
</dbReference>
<dbReference type="Pfam" id="PF00857">
    <property type="entry name" value="Isochorismatase"/>
    <property type="match status" value="1"/>
</dbReference>
<dbReference type="EMBL" id="LN879430">
    <property type="protein sequence ID" value="CUH91629.1"/>
    <property type="molecule type" value="Genomic_DNA"/>
</dbReference>
<evidence type="ECO:0000313" key="5">
    <source>
        <dbReference type="Proteomes" id="UP000196053"/>
    </source>
</evidence>
<comment type="similarity">
    <text evidence="1">Belongs to the isochorismatase family.</text>
</comment>
<keyword evidence="2" id="KW-0378">Hydrolase</keyword>
<protein>
    <recommendedName>
        <fullName evidence="3">Isochorismatase-like domain-containing protein</fullName>
    </recommendedName>
</protein>
<evidence type="ECO:0000256" key="1">
    <source>
        <dbReference type="ARBA" id="ARBA00006336"/>
    </source>
</evidence>
<dbReference type="InterPro" id="IPR000868">
    <property type="entry name" value="Isochorismatase-like_dom"/>
</dbReference>
<dbReference type="GO" id="GO:0016787">
    <property type="term" value="F:hydrolase activity"/>
    <property type="evidence" value="ECO:0007669"/>
    <property type="project" value="UniProtKB-KW"/>
</dbReference>
<sequence length="173" mass="18938">MKKVLVVVDMQNDFIDGALGTKEAVSILPNVKRKIKEYKDAGHTVIFTRDTHDKNYLQTQEGKNLPVEHCIKGTHGWAISDQLDTAGSLIIDKPTFGSLSLMSVITTNYQDAAFELVGLCTDICVISNAIMIKAFLPEAKVNVDAACCAGVTPESHRNALKAMKMCQINILNE</sequence>
<evidence type="ECO:0000256" key="2">
    <source>
        <dbReference type="ARBA" id="ARBA00022801"/>
    </source>
</evidence>
<reference evidence="5" key="1">
    <citation type="submission" date="2015-09" db="EMBL/GenBank/DDBJ databases">
        <authorList>
            <person name="Wibberg D."/>
        </authorList>
    </citation>
    <scope>NUCLEOTIDE SEQUENCE [LARGE SCALE GENOMIC DNA]</scope>
    <source>
        <strain evidence="5">SD1D</strain>
    </source>
</reference>
<organism evidence="4 5">
    <name type="scientific">Herbinix luporum</name>
    <dbReference type="NCBI Taxonomy" id="1679721"/>
    <lineage>
        <taxon>Bacteria</taxon>
        <taxon>Bacillati</taxon>
        <taxon>Bacillota</taxon>
        <taxon>Clostridia</taxon>
        <taxon>Lachnospirales</taxon>
        <taxon>Lachnospiraceae</taxon>
        <taxon>Herbinix</taxon>
    </lineage>
</organism>
<accession>A0A0K8J2L3</accession>
<dbReference type="InterPro" id="IPR050272">
    <property type="entry name" value="Isochorismatase-like_hydrls"/>
</dbReference>
<dbReference type="AlphaFoldDB" id="A0A0K8J2L3"/>
<dbReference type="KEGG" id="hsd:SD1D_0066"/>
<dbReference type="OrthoDB" id="9796485at2"/>
<proteinExistence type="inferred from homology"/>
<feature type="domain" description="Isochorismatase-like" evidence="3">
    <location>
        <begin position="4"/>
        <end position="165"/>
    </location>
</feature>
<name>A0A0K8J2L3_9FIRM</name>
<evidence type="ECO:0000313" key="4">
    <source>
        <dbReference type="EMBL" id="CUH91629.1"/>
    </source>
</evidence>
<dbReference type="SUPFAM" id="SSF52499">
    <property type="entry name" value="Isochorismatase-like hydrolases"/>
    <property type="match status" value="1"/>
</dbReference>
<dbReference type="PANTHER" id="PTHR43540:SF6">
    <property type="entry name" value="ISOCHORISMATASE-LIKE DOMAIN-CONTAINING PROTEIN"/>
    <property type="match status" value="1"/>
</dbReference>